<sequence>MGIKEKLAPCRLGELQLFVSRLQNHSVDGVGNPTAPIRTCCSLETRDTCWDSNSIYGNHLRPHENYGIINKPAWANKTLTRIRYPRDQFPENPIC</sequence>
<dbReference type="EMBL" id="CAEKDK010000001">
    <property type="protein sequence ID" value="CAB4267355.1"/>
    <property type="molecule type" value="Genomic_DNA"/>
</dbReference>
<proteinExistence type="predicted"/>
<accession>A0A6J5TWH1</accession>
<dbReference type="Proteomes" id="UP000507222">
    <property type="component" value="Unassembled WGS sequence"/>
</dbReference>
<protein>
    <submittedName>
        <fullName evidence="1">Uncharacterized protein</fullName>
    </submittedName>
</protein>
<dbReference type="AlphaFoldDB" id="A0A6J5TWH1"/>
<evidence type="ECO:0000313" key="1">
    <source>
        <dbReference type="EMBL" id="CAB4267355.1"/>
    </source>
</evidence>
<gene>
    <name evidence="1" type="ORF">CURHAP_LOCUS10011</name>
</gene>
<organism evidence="1 2">
    <name type="scientific">Prunus armeniaca</name>
    <name type="common">Apricot</name>
    <name type="synonym">Armeniaca vulgaris</name>
    <dbReference type="NCBI Taxonomy" id="36596"/>
    <lineage>
        <taxon>Eukaryota</taxon>
        <taxon>Viridiplantae</taxon>
        <taxon>Streptophyta</taxon>
        <taxon>Embryophyta</taxon>
        <taxon>Tracheophyta</taxon>
        <taxon>Spermatophyta</taxon>
        <taxon>Magnoliopsida</taxon>
        <taxon>eudicotyledons</taxon>
        <taxon>Gunneridae</taxon>
        <taxon>Pentapetalae</taxon>
        <taxon>rosids</taxon>
        <taxon>fabids</taxon>
        <taxon>Rosales</taxon>
        <taxon>Rosaceae</taxon>
        <taxon>Amygdaloideae</taxon>
        <taxon>Amygdaleae</taxon>
        <taxon>Prunus</taxon>
    </lineage>
</organism>
<evidence type="ECO:0000313" key="2">
    <source>
        <dbReference type="Proteomes" id="UP000507222"/>
    </source>
</evidence>
<name>A0A6J5TWH1_PRUAR</name>
<reference evidence="1 2" key="1">
    <citation type="submission" date="2020-05" db="EMBL/GenBank/DDBJ databases">
        <authorList>
            <person name="Campoy J."/>
            <person name="Schneeberger K."/>
            <person name="Spophaly S."/>
        </authorList>
    </citation>
    <scope>NUCLEOTIDE SEQUENCE [LARGE SCALE GENOMIC DNA]</scope>
    <source>
        <strain evidence="1">PruArmRojPasFocal</strain>
    </source>
</reference>